<feature type="signal peptide" evidence="1">
    <location>
        <begin position="1"/>
        <end position="22"/>
    </location>
</feature>
<sequence length="88" mass="9966">MKILSASLLVFTLAFTINIIVGKVLSTGEIDENVGLNYNDEFKILILCLIRAKELESLGYVKEAKMMEDIDFCKATMKQKRETIPFFG</sequence>
<accession>A0A7I8VWF9</accession>
<dbReference type="EMBL" id="CAJFCJ010000012">
    <property type="protein sequence ID" value="CAD5120056.1"/>
    <property type="molecule type" value="Genomic_DNA"/>
</dbReference>
<proteinExistence type="predicted"/>
<comment type="caution">
    <text evidence="2">The sequence shown here is derived from an EMBL/GenBank/DDBJ whole genome shotgun (WGS) entry which is preliminary data.</text>
</comment>
<reference evidence="2 3" key="1">
    <citation type="submission" date="2020-08" db="EMBL/GenBank/DDBJ databases">
        <authorList>
            <person name="Hejnol A."/>
        </authorList>
    </citation>
    <scope>NUCLEOTIDE SEQUENCE [LARGE SCALE GENOMIC DNA]</scope>
</reference>
<evidence type="ECO:0000313" key="2">
    <source>
        <dbReference type="EMBL" id="CAD5120056.1"/>
    </source>
</evidence>
<feature type="chain" id="PRO_5029836000" evidence="1">
    <location>
        <begin position="23"/>
        <end position="88"/>
    </location>
</feature>
<gene>
    <name evidence="2" type="ORF">DGYR_LOCUS8211</name>
</gene>
<dbReference type="AlphaFoldDB" id="A0A7I8VWF9"/>
<protein>
    <submittedName>
        <fullName evidence="2">DgyrCDS8638</fullName>
    </submittedName>
</protein>
<evidence type="ECO:0000256" key="1">
    <source>
        <dbReference type="SAM" id="SignalP"/>
    </source>
</evidence>
<name>A0A7I8VWF9_9ANNE</name>
<dbReference type="Proteomes" id="UP000549394">
    <property type="component" value="Unassembled WGS sequence"/>
</dbReference>
<keyword evidence="1" id="KW-0732">Signal</keyword>
<evidence type="ECO:0000313" key="3">
    <source>
        <dbReference type="Proteomes" id="UP000549394"/>
    </source>
</evidence>
<organism evidence="2 3">
    <name type="scientific">Dimorphilus gyrociliatus</name>
    <dbReference type="NCBI Taxonomy" id="2664684"/>
    <lineage>
        <taxon>Eukaryota</taxon>
        <taxon>Metazoa</taxon>
        <taxon>Spiralia</taxon>
        <taxon>Lophotrochozoa</taxon>
        <taxon>Annelida</taxon>
        <taxon>Polychaeta</taxon>
        <taxon>Polychaeta incertae sedis</taxon>
        <taxon>Dinophilidae</taxon>
        <taxon>Dimorphilus</taxon>
    </lineage>
</organism>
<keyword evidence="3" id="KW-1185">Reference proteome</keyword>